<sequence length="191" mass="21447">MQWKGLKINVIVFSLLAGIALIFSAQYFYQKYSTQGPLNTALNNSQTVESYQLKNENNQLLVSVKIRYDANLMQAYKEVRKELVRVIGRKAYTLSLSDSRDDVLEQVWYQSQYAVYQAQTQGSFQEMASVVNREAQARGAEAKIYVDQENIYLRLLHQGHTLDEVIPRGEGQVAGNLRTSGSGGGTNAQGN</sequence>
<evidence type="ECO:0000313" key="1">
    <source>
        <dbReference type="EMBL" id="TEB09759.1"/>
    </source>
</evidence>
<dbReference type="OrthoDB" id="1722928at2"/>
<protein>
    <submittedName>
        <fullName evidence="1">Uncharacterized protein</fullName>
    </submittedName>
</protein>
<organism evidence="1 2">
    <name type="scientific">Pelotomaculum propionicicum</name>
    <dbReference type="NCBI Taxonomy" id="258475"/>
    <lineage>
        <taxon>Bacteria</taxon>
        <taxon>Bacillati</taxon>
        <taxon>Bacillota</taxon>
        <taxon>Clostridia</taxon>
        <taxon>Eubacteriales</taxon>
        <taxon>Desulfotomaculaceae</taxon>
        <taxon>Pelotomaculum</taxon>
    </lineage>
</organism>
<dbReference type="EMBL" id="QFFZ01000038">
    <property type="protein sequence ID" value="TEB09759.1"/>
    <property type="molecule type" value="Genomic_DNA"/>
</dbReference>
<comment type="caution">
    <text evidence="1">The sequence shown here is derived from an EMBL/GenBank/DDBJ whole genome shotgun (WGS) entry which is preliminary data.</text>
</comment>
<dbReference type="AlphaFoldDB" id="A0A4Y7RLZ9"/>
<dbReference type="RefSeq" id="WP_134214647.1">
    <property type="nucleotide sequence ID" value="NZ_QFFZ01000038.1"/>
</dbReference>
<dbReference type="Proteomes" id="UP000297597">
    <property type="component" value="Unassembled WGS sequence"/>
</dbReference>
<reference evidence="1 2" key="1">
    <citation type="journal article" date="2018" name="Environ. Microbiol.">
        <title>Novel energy conservation strategies and behaviour of Pelotomaculum schinkii driving syntrophic propionate catabolism.</title>
        <authorList>
            <person name="Hidalgo-Ahumada C.A.P."/>
            <person name="Nobu M.K."/>
            <person name="Narihiro T."/>
            <person name="Tamaki H."/>
            <person name="Liu W.T."/>
            <person name="Kamagata Y."/>
            <person name="Stams A.J.M."/>
            <person name="Imachi H."/>
            <person name="Sousa D.Z."/>
        </authorList>
    </citation>
    <scope>NUCLEOTIDE SEQUENCE [LARGE SCALE GENOMIC DNA]</scope>
    <source>
        <strain evidence="1 2">MGP</strain>
    </source>
</reference>
<keyword evidence="2" id="KW-1185">Reference proteome</keyword>
<gene>
    <name evidence="1" type="ORF">Pmgp_02855</name>
</gene>
<accession>A0A4Y7RLZ9</accession>
<proteinExistence type="predicted"/>
<evidence type="ECO:0000313" key="2">
    <source>
        <dbReference type="Proteomes" id="UP000297597"/>
    </source>
</evidence>
<name>A0A4Y7RLZ9_9FIRM</name>